<protein>
    <submittedName>
        <fullName evidence="2">YdcF family protein</fullName>
    </submittedName>
</protein>
<proteinExistence type="predicted"/>
<dbReference type="Proteomes" id="UP001595897">
    <property type="component" value="Unassembled WGS sequence"/>
</dbReference>
<name>A0ABV9LXF5_9ALTE</name>
<accession>A0ABV9LXF5</accession>
<organism evidence="2 3">
    <name type="scientific">Glaciecola siphonariae</name>
    <dbReference type="NCBI Taxonomy" id="521012"/>
    <lineage>
        <taxon>Bacteria</taxon>
        <taxon>Pseudomonadati</taxon>
        <taxon>Pseudomonadota</taxon>
        <taxon>Gammaproteobacteria</taxon>
        <taxon>Alteromonadales</taxon>
        <taxon>Alteromonadaceae</taxon>
        <taxon>Glaciecola</taxon>
    </lineage>
</organism>
<dbReference type="PANTHER" id="PTHR30336">
    <property type="entry name" value="INNER MEMBRANE PROTEIN, PROBABLE PERMEASE"/>
    <property type="match status" value="1"/>
</dbReference>
<gene>
    <name evidence="2" type="ORF">ACFO4O_08180</name>
</gene>
<reference evidence="3" key="1">
    <citation type="journal article" date="2019" name="Int. J. Syst. Evol. Microbiol.">
        <title>The Global Catalogue of Microorganisms (GCM) 10K type strain sequencing project: providing services to taxonomists for standard genome sequencing and annotation.</title>
        <authorList>
            <consortium name="The Broad Institute Genomics Platform"/>
            <consortium name="The Broad Institute Genome Sequencing Center for Infectious Disease"/>
            <person name="Wu L."/>
            <person name="Ma J."/>
        </authorList>
    </citation>
    <scope>NUCLEOTIDE SEQUENCE [LARGE SCALE GENOMIC DNA]</scope>
    <source>
        <strain evidence="3">KACC 12507</strain>
    </source>
</reference>
<dbReference type="EMBL" id="JBHSGU010000002">
    <property type="protein sequence ID" value="MFC4700128.1"/>
    <property type="molecule type" value="Genomic_DNA"/>
</dbReference>
<dbReference type="RefSeq" id="WP_382407280.1">
    <property type="nucleotide sequence ID" value="NZ_JBHSGU010000002.1"/>
</dbReference>
<dbReference type="CDD" id="cd06259">
    <property type="entry name" value="YdcF-like"/>
    <property type="match status" value="1"/>
</dbReference>
<keyword evidence="3" id="KW-1185">Reference proteome</keyword>
<dbReference type="Pfam" id="PF02698">
    <property type="entry name" value="DUF218"/>
    <property type="match status" value="1"/>
</dbReference>
<dbReference type="InterPro" id="IPR051599">
    <property type="entry name" value="Cell_Envelope_Assoc"/>
</dbReference>
<evidence type="ECO:0000313" key="3">
    <source>
        <dbReference type="Proteomes" id="UP001595897"/>
    </source>
</evidence>
<feature type="domain" description="DUF218" evidence="1">
    <location>
        <begin position="64"/>
        <end position="202"/>
    </location>
</feature>
<dbReference type="PANTHER" id="PTHR30336:SF4">
    <property type="entry name" value="ENVELOPE BIOGENESIS FACTOR ELYC"/>
    <property type="match status" value="1"/>
</dbReference>
<sequence length="211" mass="24336">MSGAWLYLCSQYFFSYWLLSPLETHSKHIDIYQESSFDNSAIFVFACYFYDADNMPDVDQWNDCSLRRLTHASLMYKASKQSIILTGGDFNEYSDASYSLAARDFLVRMGVDENDILVVDAGTNSSEEVQALKNQQASFSHYHVITSATHAYRVDTLFARYNFSSYCVHPVDHYNVNEFNFDPSLPSIANLERTRAAFYEYAAIINMYFQD</sequence>
<evidence type="ECO:0000259" key="1">
    <source>
        <dbReference type="Pfam" id="PF02698"/>
    </source>
</evidence>
<comment type="caution">
    <text evidence="2">The sequence shown here is derived from an EMBL/GenBank/DDBJ whole genome shotgun (WGS) entry which is preliminary data.</text>
</comment>
<dbReference type="InterPro" id="IPR003848">
    <property type="entry name" value="DUF218"/>
</dbReference>
<evidence type="ECO:0000313" key="2">
    <source>
        <dbReference type="EMBL" id="MFC4700128.1"/>
    </source>
</evidence>